<keyword evidence="2" id="KW-0732">Signal</keyword>
<name>A0A4P9ZM75_9FUNG</name>
<proteinExistence type="predicted"/>
<feature type="chain" id="PRO_5020670324" evidence="2">
    <location>
        <begin position="25"/>
        <end position="344"/>
    </location>
</feature>
<evidence type="ECO:0000313" key="3">
    <source>
        <dbReference type="EMBL" id="RKP34426.1"/>
    </source>
</evidence>
<evidence type="ECO:0000313" key="4">
    <source>
        <dbReference type="Proteomes" id="UP000268162"/>
    </source>
</evidence>
<keyword evidence="4" id="KW-1185">Reference proteome</keyword>
<reference evidence="4" key="1">
    <citation type="journal article" date="2018" name="Nat. Microbiol.">
        <title>Leveraging single-cell genomics to expand the fungal tree of life.</title>
        <authorList>
            <person name="Ahrendt S.R."/>
            <person name="Quandt C.A."/>
            <person name="Ciobanu D."/>
            <person name="Clum A."/>
            <person name="Salamov A."/>
            <person name="Andreopoulos B."/>
            <person name="Cheng J.F."/>
            <person name="Woyke T."/>
            <person name="Pelin A."/>
            <person name="Henrissat B."/>
            <person name="Reynolds N.K."/>
            <person name="Benny G.L."/>
            <person name="Smith M.E."/>
            <person name="James T.Y."/>
            <person name="Grigoriev I.V."/>
        </authorList>
    </citation>
    <scope>NUCLEOTIDE SEQUENCE [LARGE SCALE GENOMIC DNA]</scope>
    <source>
        <strain evidence="4">RSA 468</strain>
    </source>
</reference>
<dbReference type="AlphaFoldDB" id="A0A4P9ZM75"/>
<evidence type="ECO:0000256" key="2">
    <source>
        <dbReference type="SAM" id="SignalP"/>
    </source>
</evidence>
<feature type="compositionally biased region" description="Polar residues" evidence="1">
    <location>
        <begin position="220"/>
        <end position="230"/>
    </location>
</feature>
<organism evidence="3 4">
    <name type="scientific">Dimargaris cristalligena</name>
    <dbReference type="NCBI Taxonomy" id="215637"/>
    <lineage>
        <taxon>Eukaryota</taxon>
        <taxon>Fungi</taxon>
        <taxon>Fungi incertae sedis</taxon>
        <taxon>Zoopagomycota</taxon>
        <taxon>Kickxellomycotina</taxon>
        <taxon>Dimargaritomycetes</taxon>
        <taxon>Dimargaritales</taxon>
        <taxon>Dimargaritaceae</taxon>
        <taxon>Dimargaris</taxon>
    </lineage>
</organism>
<feature type="region of interest" description="Disordered" evidence="1">
    <location>
        <begin position="187"/>
        <end position="273"/>
    </location>
</feature>
<sequence length="344" mass="37346">MALPPTRLTTLALVWLLAAEKGSAYPTSNLGTTDNALMDMSQPSYSFNGPAADNYCQPLSPGEYSMSEHPHSQEDWEWDPSGYSGFTSHGEQFDVSDNSLLRRIVDGTYPDTDYNDHSVSSPAPPVDFSNNPLLKGIVDGMQSDAGYNDHSADSFAPLGVGNSYPAGESGGVYPTGNDSFTDNAPAMMGFRTPNQVNWGTDKTPAHKRRLSQHPSDETSRLANYDNSPSANPRVPATLIGPDESSPAPQQPRPSNRVSRTNHSKALQSSPVDSNKYLKVQAEIKEINDLSDARSICEGHSKIAFREVAERQSSSDAWSTAPLPNMGEAESDTYYHYYPSPFGKG</sequence>
<dbReference type="EMBL" id="ML003208">
    <property type="protein sequence ID" value="RKP34426.1"/>
    <property type="molecule type" value="Genomic_DNA"/>
</dbReference>
<feature type="compositionally biased region" description="Polar residues" evidence="1">
    <location>
        <begin position="252"/>
        <end position="272"/>
    </location>
</feature>
<dbReference type="Proteomes" id="UP000268162">
    <property type="component" value="Unassembled WGS sequence"/>
</dbReference>
<feature type="signal peptide" evidence="2">
    <location>
        <begin position="1"/>
        <end position="24"/>
    </location>
</feature>
<gene>
    <name evidence="3" type="ORF">BJ085DRAFT_33605</name>
</gene>
<feature type="region of interest" description="Disordered" evidence="1">
    <location>
        <begin position="307"/>
        <end position="331"/>
    </location>
</feature>
<protein>
    <submittedName>
        <fullName evidence="3">Uncharacterized protein</fullName>
    </submittedName>
</protein>
<accession>A0A4P9ZM75</accession>
<evidence type="ECO:0000256" key="1">
    <source>
        <dbReference type="SAM" id="MobiDB-lite"/>
    </source>
</evidence>